<dbReference type="SUPFAM" id="SSF52096">
    <property type="entry name" value="ClpP/crotonase"/>
    <property type="match status" value="1"/>
</dbReference>
<organism evidence="4">
    <name type="scientific">bacterium enrichment culture clone N47</name>
    <dbReference type="NCBI Taxonomy" id="700510"/>
    <lineage>
        <taxon>Bacteria</taxon>
        <taxon>environmental samples</taxon>
    </lineage>
</organism>
<dbReference type="GO" id="GO:0006635">
    <property type="term" value="P:fatty acid beta-oxidation"/>
    <property type="evidence" value="ECO:0007669"/>
    <property type="project" value="TreeGrafter"/>
</dbReference>
<dbReference type="FunFam" id="1.10.12.10:FF:000001">
    <property type="entry name" value="Probable enoyl-CoA hydratase, mitochondrial"/>
    <property type="match status" value="1"/>
</dbReference>
<dbReference type="AlphaFoldDB" id="D2XBK7"/>
<evidence type="ECO:0000313" key="4">
    <source>
        <dbReference type="EMBL" id="ADB04326.1"/>
    </source>
</evidence>
<dbReference type="GO" id="GO:0016836">
    <property type="term" value="F:hydro-lyase activity"/>
    <property type="evidence" value="ECO:0007669"/>
    <property type="project" value="UniProtKB-ARBA"/>
</dbReference>
<comment type="similarity">
    <text evidence="1 3">Belongs to the enoyl-CoA hydratase/isomerase family.</text>
</comment>
<sequence>MEGKVEKNMEETTASTEVVLLSKREHVAVVTLNRPEAMNSLNGAVFSRLKKIIDELEADDEIRAIIITGAGDKAFCAGIDLRERKGMSSREVNSLRNDIIFPCFRSLEDMKKPLIGAINGLSLGGGAEIALMCDIRVASDNARFGQTEVKWAIIPAAGACQRLPALIGLGRAKELLLTGRIIDAAEGEKIGLFNFVTPSAALLQKAYEVADMIGENGPVAVRQIKKAVDLGAKNNLALAFDSEASEACYHTQDRLEGITAFNEKRKPKYNGM</sequence>
<dbReference type="PANTHER" id="PTHR11941:SF54">
    <property type="entry name" value="ENOYL-COA HYDRATASE, MITOCHONDRIAL"/>
    <property type="match status" value="1"/>
</dbReference>
<evidence type="ECO:0000256" key="3">
    <source>
        <dbReference type="RuleBase" id="RU003707"/>
    </source>
</evidence>
<evidence type="ECO:0000256" key="1">
    <source>
        <dbReference type="ARBA" id="ARBA00005254"/>
    </source>
</evidence>
<dbReference type="Gene3D" id="1.10.12.10">
    <property type="entry name" value="Lyase 2-enoyl-coa Hydratase, Chain A, domain 2"/>
    <property type="match status" value="1"/>
</dbReference>
<dbReference type="InterPro" id="IPR001753">
    <property type="entry name" value="Enoyl-CoA_hydra/iso"/>
</dbReference>
<dbReference type="InterPro" id="IPR018376">
    <property type="entry name" value="Enoyl-CoA_hyd/isom_CS"/>
</dbReference>
<dbReference type="InterPro" id="IPR014748">
    <property type="entry name" value="Enoyl-CoA_hydra_C"/>
</dbReference>
<name>D2XBK7_9BACT</name>
<dbReference type="PROSITE" id="PS00166">
    <property type="entry name" value="ENOYL_COA_HYDRATASE"/>
    <property type="match status" value="1"/>
</dbReference>
<evidence type="ECO:0000256" key="2">
    <source>
        <dbReference type="ARBA" id="ARBA00023239"/>
    </source>
</evidence>
<dbReference type="Pfam" id="PF00378">
    <property type="entry name" value="ECH_1"/>
    <property type="match status" value="1"/>
</dbReference>
<feature type="non-terminal residue" evidence="4">
    <location>
        <position position="272"/>
    </location>
</feature>
<dbReference type="CDD" id="cd06558">
    <property type="entry name" value="crotonase-like"/>
    <property type="match status" value="1"/>
</dbReference>
<accession>D2XBK7</accession>
<keyword evidence="2" id="KW-0456">Lyase</keyword>
<dbReference type="FunFam" id="3.90.226.10:FF:000009">
    <property type="entry name" value="Carnitinyl-CoA dehydratase"/>
    <property type="match status" value="1"/>
</dbReference>
<dbReference type="Gene3D" id="3.90.226.10">
    <property type="entry name" value="2-enoyl-CoA Hydratase, Chain A, domain 1"/>
    <property type="match status" value="1"/>
</dbReference>
<dbReference type="PANTHER" id="PTHR11941">
    <property type="entry name" value="ENOYL-COA HYDRATASE-RELATED"/>
    <property type="match status" value="1"/>
</dbReference>
<dbReference type="SMR" id="D2XBK7"/>
<dbReference type="InterPro" id="IPR029045">
    <property type="entry name" value="ClpP/crotonase-like_dom_sf"/>
</dbReference>
<protein>
    <submittedName>
        <fullName evidence="4">Putative 3-hydroxybutyryl-CoA dehydratase</fullName>
    </submittedName>
</protein>
<proteinExistence type="inferred from homology"/>
<reference evidence="4" key="1">
    <citation type="journal article" date="2010" name="J. Bacteriol.">
        <title>Combined genomic and proteomic approaches identify gene clusters involved in anaerobic 2-methylnaphthalene degradation in the sulfate-reducing enrichment culture N47.</title>
        <authorList>
            <person name="Selesi D."/>
            <person name="Jehmlich N."/>
            <person name="von Bergen M."/>
            <person name="Schmidt F."/>
            <person name="Rattei T."/>
            <person name="Tischler P."/>
            <person name="Lueders T."/>
            <person name="Meckenstock R.U."/>
        </authorList>
    </citation>
    <scope>NUCLEOTIDE SEQUENCE</scope>
</reference>
<dbReference type="EMBL" id="GU080129">
    <property type="protein sequence ID" value="ADB04326.1"/>
    <property type="molecule type" value="Genomic_DNA"/>
</dbReference>